<dbReference type="AlphaFoldDB" id="K1KNY7"/>
<keyword evidence="2" id="KW-1185">Reference proteome</keyword>
<dbReference type="Pfam" id="PF14070">
    <property type="entry name" value="YjfB_motility"/>
    <property type="match status" value="1"/>
</dbReference>
<dbReference type="EMBL" id="AMCK01000005">
    <property type="protein sequence ID" value="EKB45810.1"/>
    <property type="molecule type" value="Genomic_DNA"/>
</dbReference>
<comment type="caution">
    <text evidence="1">The sequence shown here is derived from an EMBL/GenBank/DDBJ whole genome shotgun (WGS) entry which is preliminary data.</text>
</comment>
<dbReference type="RefSeq" id="WP_008405175.1">
    <property type="nucleotide sequence ID" value="NZ_AMCK01000005.1"/>
</dbReference>
<dbReference type="Proteomes" id="UP000004738">
    <property type="component" value="Unassembled WGS sequence"/>
</dbReference>
<protein>
    <recommendedName>
        <fullName evidence="3">Motility protein</fullName>
    </recommendedName>
</protein>
<dbReference type="PATRIC" id="fig|1224748.3.peg.1418"/>
<evidence type="ECO:0008006" key="3">
    <source>
        <dbReference type="Google" id="ProtNLM"/>
    </source>
</evidence>
<proteinExistence type="predicted"/>
<reference evidence="1 2" key="1">
    <citation type="journal article" date="2012" name="J. Bacteriol.">
        <title>Draft Genome Sequence of Bacillus isronensis Strain B3W22, Isolated from the Upper Atmosphere.</title>
        <authorList>
            <person name="Shivaji S."/>
            <person name="Ara S."/>
            <person name="Singh S.K."/>
            <person name="Bandi S."/>
            <person name="Singh A."/>
            <person name="Pinnaka A.K."/>
        </authorList>
    </citation>
    <scope>NUCLEOTIDE SEQUENCE [LARGE SCALE GENOMIC DNA]</scope>
    <source>
        <strain evidence="1 2">B3W22</strain>
    </source>
</reference>
<accession>K1KNY7</accession>
<sequence>MDIAALAMSAKHNELMQNVSLTMTKKAMDFQQDNAKQIVEVINASHPILGKTIDIYV</sequence>
<evidence type="ECO:0000313" key="2">
    <source>
        <dbReference type="Proteomes" id="UP000004738"/>
    </source>
</evidence>
<organism evidence="1 2">
    <name type="scientific">Solibacillus isronensis B3W22</name>
    <dbReference type="NCBI Taxonomy" id="1224748"/>
    <lineage>
        <taxon>Bacteria</taxon>
        <taxon>Bacillati</taxon>
        <taxon>Bacillota</taxon>
        <taxon>Bacilli</taxon>
        <taxon>Bacillales</taxon>
        <taxon>Caryophanaceae</taxon>
        <taxon>Solibacillus</taxon>
    </lineage>
</organism>
<evidence type="ECO:0000313" key="1">
    <source>
        <dbReference type="EMBL" id="EKB45810.1"/>
    </source>
</evidence>
<dbReference type="InterPro" id="IPR025906">
    <property type="entry name" value="YjfB_motility"/>
</dbReference>
<gene>
    <name evidence="1" type="ORF">B857_01426</name>
</gene>
<name>K1KNY7_9BACL</name>